<gene>
    <name evidence="1" type="ORF">CPRO_20440</name>
    <name evidence="2" type="ORF">SAMN02745151_02065</name>
</gene>
<name>A0A0X8VAV8_ANAPI</name>
<dbReference type="EMBL" id="CP014223">
    <property type="protein sequence ID" value="AMJ41625.1"/>
    <property type="molecule type" value="Genomic_DNA"/>
</dbReference>
<evidence type="ECO:0000313" key="1">
    <source>
        <dbReference type="EMBL" id="AMJ41625.1"/>
    </source>
</evidence>
<reference evidence="1 3" key="1">
    <citation type="journal article" date="2016" name="Genome Announc.">
        <title>Complete Genome Sequence of the Amino Acid-Fermenting Clostridium propionicum X2 (DSM 1682).</title>
        <authorList>
            <person name="Poehlein A."/>
            <person name="Schlien K."/>
            <person name="Chowdhury N.P."/>
            <person name="Gottschalk G."/>
            <person name="Buckel W."/>
            <person name="Daniel R."/>
        </authorList>
    </citation>
    <scope>NUCLEOTIDE SEQUENCE [LARGE SCALE GENOMIC DNA]</scope>
    <source>
        <strain evidence="1 3">X2</strain>
    </source>
</reference>
<evidence type="ECO:0000313" key="4">
    <source>
        <dbReference type="Proteomes" id="UP000184204"/>
    </source>
</evidence>
<proteinExistence type="predicted"/>
<dbReference type="EMBL" id="FQUA01000009">
    <property type="protein sequence ID" value="SHE87673.1"/>
    <property type="molecule type" value="Genomic_DNA"/>
</dbReference>
<evidence type="ECO:0000313" key="3">
    <source>
        <dbReference type="Proteomes" id="UP000068026"/>
    </source>
</evidence>
<dbReference type="Proteomes" id="UP000068026">
    <property type="component" value="Chromosome"/>
</dbReference>
<reference evidence="3" key="2">
    <citation type="submission" date="2016-01" db="EMBL/GenBank/DDBJ databases">
        <authorList>
            <person name="Poehlein A."/>
            <person name="Schlien K."/>
            <person name="Gottschalk G."/>
            <person name="Buckel W."/>
            <person name="Daniel R."/>
        </authorList>
    </citation>
    <scope>NUCLEOTIDE SEQUENCE [LARGE SCALE GENOMIC DNA]</scope>
    <source>
        <strain evidence="3">X2</strain>
    </source>
</reference>
<reference evidence="2" key="4">
    <citation type="submission" date="2016-11" db="EMBL/GenBank/DDBJ databases">
        <authorList>
            <person name="Varghese N."/>
            <person name="Submissions S."/>
        </authorList>
    </citation>
    <scope>NUCLEOTIDE SEQUENCE</scope>
    <source>
        <strain evidence="2">DSM 1682</strain>
    </source>
</reference>
<dbReference type="Proteomes" id="UP000184204">
    <property type="component" value="Unassembled WGS sequence"/>
</dbReference>
<accession>A0A0X8VAV8</accession>
<dbReference type="AlphaFoldDB" id="A0A0X8VAV8"/>
<organism evidence="2 4">
    <name type="scientific">Anaerotignum propionicum DSM 1682</name>
    <dbReference type="NCBI Taxonomy" id="991789"/>
    <lineage>
        <taxon>Bacteria</taxon>
        <taxon>Bacillati</taxon>
        <taxon>Bacillota</taxon>
        <taxon>Clostridia</taxon>
        <taxon>Lachnospirales</taxon>
        <taxon>Anaerotignaceae</taxon>
        <taxon>Anaerotignum</taxon>
    </lineage>
</organism>
<evidence type="ECO:0000313" key="2">
    <source>
        <dbReference type="EMBL" id="SHE87673.1"/>
    </source>
</evidence>
<keyword evidence="3" id="KW-1185">Reference proteome</keyword>
<protein>
    <submittedName>
        <fullName evidence="2">Uncharacterized protein</fullName>
    </submittedName>
</protein>
<reference evidence="4" key="3">
    <citation type="submission" date="2016-11" db="EMBL/GenBank/DDBJ databases">
        <authorList>
            <person name="Jaros S."/>
            <person name="Januszkiewicz K."/>
            <person name="Wedrychowicz H."/>
        </authorList>
    </citation>
    <scope>NUCLEOTIDE SEQUENCE [LARGE SCALE GENOMIC DNA]</scope>
    <source>
        <strain evidence="4">DSM 1682</strain>
    </source>
</reference>
<sequence>MRSIIFAVNTKVVEKKIMNKPLLLKGNKKYIYVQKVFKKADMEKEDFVAPCLLRNLL</sequence>
<dbReference type="KEGG" id="cpro:CPRO_20440"/>